<proteinExistence type="predicted"/>
<dbReference type="EMBL" id="LAQJ01000221">
    <property type="protein sequence ID" value="KKO19074.1"/>
    <property type="molecule type" value="Genomic_DNA"/>
</dbReference>
<organism evidence="5 6">
    <name type="scientific">Candidatus Brocadia fulgida</name>
    <dbReference type="NCBI Taxonomy" id="380242"/>
    <lineage>
        <taxon>Bacteria</taxon>
        <taxon>Pseudomonadati</taxon>
        <taxon>Planctomycetota</taxon>
        <taxon>Candidatus Brocadiia</taxon>
        <taxon>Candidatus Brocadiales</taxon>
        <taxon>Candidatus Brocadiaceae</taxon>
        <taxon>Candidatus Brocadia</taxon>
    </lineage>
</organism>
<comment type="caution">
    <text evidence="5">The sequence shown here is derived from an EMBL/GenBank/DDBJ whole genome shotgun (WGS) entry which is preliminary data.</text>
</comment>
<dbReference type="Gene3D" id="3.40.1550.10">
    <property type="entry name" value="CheC-like"/>
    <property type="match status" value="1"/>
</dbReference>
<dbReference type="Proteomes" id="UP000034954">
    <property type="component" value="Unassembled WGS sequence"/>
</dbReference>
<evidence type="ECO:0000256" key="3">
    <source>
        <dbReference type="PROSITE-ProRule" id="PRU00169"/>
    </source>
</evidence>
<name>A0A0M2UX60_9BACT</name>
<dbReference type="AlphaFoldDB" id="A0A0M2UX60"/>
<dbReference type="SUPFAM" id="SSF52172">
    <property type="entry name" value="CheY-like"/>
    <property type="match status" value="1"/>
</dbReference>
<dbReference type="GO" id="GO:0000160">
    <property type="term" value="P:phosphorelay signal transduction system"/>
    <property type="evidence" value="ECO:0007669"/>
    <property type="project" value="InterPro"/>
</dbReference>
<evidence type="ECO:0000313" key="5">
    <source>
        <dbReference type="EMBL" id="KKO19074.1"/>
    </source>
</evidence>
<dbReference type="PANTHER" id="PTHR44591">
    <property type="entry name" value="STRESS RESPONSE REGULATOR PROTEIN 1"/>
    <property type="match status" value="1"/>
</dbReference>
<accession>A0A0M2UX60</accession>
<dbReference type="PROSITE" id="PS50110">
    <property type="entry name" value="RESPONSE_REGULATORY"/>
    <property type="match status" value="1"/>
</dbReference>
<gene>
    <name evidence="5" type="ORF">BROFUL_02209</name>
</gene>
<keyword evidence="1" id="KW-0145">Chemotaxis</keyword>
<keyword evidence="2 3" id="KW-0597">Phosphoprotein</keyword>
<dbReference type="InterPro" id="IPR011006">
    <property type="entry name" value="CheY-like_superfamily"/>
</dbReference>
<dbReference type="SMART" id="SM00448">
    <property type="entry name" value="REC"/>
    <property type="match status" value="1"/>
</dbReference>
<evidence type="ECO:0000259" key="4">
    <source>
        <dbReference type="PROSITE" id="PS50110"/>
    </source>
</evidence>
<evidence type="ECO:0000313" key="6">
    <source>
        <dbReference type="Proteomes" id="UP000034954"/>
    </source>
</evidence>
<evidence type="ECO:0000256" key="2">
    <source>
        <dbReference type="ARBA" id="ARBA00022553"/>
    </source>
</evidence>
<dbReference type="Gene3D" id="3.40.50.2300">
    <property type="match status" value="1"/>
</dbReference>
<reference evidence="5 6" key="1">
    <citation type="journal article" date="2013" name="BMC Microbiol.">
        <title>Identification of the type II cytochrome c maturation pathway in anammox bacteria by comparative genomics.</title>
        <authorList>
            <person name="Ferousi C."/>
            <person name="Speth D.R."/>
            <person name="Reimann J."/>
            <person name="Op den Camp H.J."/>
            <person name="Allen J.W."/>
            <person name="Keltjens J.T."/>
            <person name="Jetten M.S."/>
        </authorList>
    </citation>
    <scope>NUCLEOTIDE SEQUENCE [LARGE SCALE GENOMIC DNA]</scope>
    <source>
        <strain evidence="5">RU1</strain>
    </source>
</reference>
<dbReference type="CDD" id="cd00156">
    <property type="entry name" value="REC"/>
    <property type="match status" value="1"/>
</dbReference>
<evidence type="ECO:0000256" key="1">
    <source>
        <dbReference type="ARBA" id="ARBA00022500"/>
    </source>
</evidence>
<dbReference type="InterPro" id="IPR001789">
    <property type="entry name" value="Sig_transdc_resp-reg_receiver"/>
</dbReference>
<feature type="modified residue" description="4-aspartylphosphate" evidence="3">
    <location>
        <position position="259"/>
    </location>
</feature>
<dbReference type="PANTHER" id="PTHR44591:SF3">
    <property type="entry name" value="RESPONSE REGULATORY DOMAIN-CONTAINING PROTEIN"/>
    <property type="match status" value="1"/>
</dbReference>
<dbReference type="GO" id="GO:0006935">
    <property type="term" value="P:chemotaxis"/>
    <property type="evidence" value="ECO:0007669"/>
    <property type="project" value="UniProtKB-KW"/>
</dbReference>
<dbReference type="InterPro" id="IPR028976">
    <property type="entry name" value="CheC-like_sf"/>
</dbReference>
<keyword evidence="6" id="KW-1185">Reference proteome</keyword>
<protein>
    <recommendedName>
        <fullName evidence="4">Response regulatory domain-containing protein</fullName>
    </recommendedName>
</protein>
<dbReference type="InterPro" id="IPR050595">
    <property type="entry name" value="Bact_response_regulator"/>
</dbReference>
<dbReference type="Pfam" id="PF00072">
    <property type="entry name" value="Response_reg"/>
    <property type="match status" value="1"/>
</dbReference>
<feature type="domain" description="Response regulatory" evidence="4">
    <location>
        <begin position="211"/>
        <end position="326"/>
    </location>
</feature>
<dbReference type="SUPFAM" id="SSF103039">
    <property type="entry name" value="CheC-like"/>
    <property type="match status" value="1"/>
</dbReference>
<sequence length="335" mass="37748">MENPIIKKSPSSKLEETLINTFPRICTDCGKLTNKQFLLTNPVLQNTTLSEFIKNANTSYILAKLTIEEFYEGELYLIFTVKEAITIGSLLLTLEDAIIRENADKGIFEGDCTDAFKEFANQVCGMLDNELRPKLPKPIHLKLTSTVLMNKENANTVLSEEILNEERLILTATMQILGFDDGKFILSISKLVGEEFFCEIIAEDTKKFRGTILVVDDSNTDLRIIRKLLGDEYKVLVTDNPNSALSRLQKDHIDLVLIDVHMPGISGITLCERFRRNAMSNAIPIIICSSSPTQENVIQAIRAGAEDFLVKPFTRQKLIEKINKHLINRNVLLNS</sequence>